<dbReference type="InterPro" id="IPR034164">
    <property type="entry name" value="Pepsin-like_dom"/>
</dbReference>
<dbReference type="GO" id="GO:0006508">
    <property type="term" value="P:proteolysis"/>
    <property type="evidence" value="ECO:0007669"/>
    <property type="project" value="InterPro"/>
</dbReference>
<reference evidence="3 4" key="1">
    <citation type="journal article" date="2016" name="Proc. Natl. Acad. Sci. U.S.A.">
        <title>Comparative genomics of biotechnologically important yeasts.</title>
        <authorList>
            <person name="Riley R."/>
            <person name="Haridas S."/>
            <person name="Wolfe K.H."/>
            <person name="Lopes M.R."/>
            <person name="Hittinger C.T."/>
            <person name="Goeker M."/>
            <person name="Salamov A.A."/>
            <person name="Wisecaver J.H."/>
            <person name="Long T.M."/>
            <person name="Calvey C.H."/>
            <person name="Aerts A.L."/>
            <person name="Barry K.W."/>
            <person name="Choi C."/>
            <person name="Clum A."/>
            <person name="Coughlan A.Y."/>
            <person name="Deshpande S."/>
            <person name="Douglass A.P."/>
            <person name="Hanson S.J."/>
            <person name="Klenk H.-P."/>
            <person name="LaButti K.M."/>
            <person name="Lapidus A."/>
            <person name="Lindquist E.A."/>
            <person name="Lipzen A.M."/>
            <person name="Meier-Kolthoff J.P."/>
            <person name="Ohm R.A."/>
            <person name="Otillar R.P."/>
            <person name="Pangilinan J.L."/>
            <person name="Peng Y."/>
            <person name="Rokas A."/>
            <person name="Rosa C.A."/>
            <person name="Scheuner C."/>
            <person name="Sibirny A.A."/>
            <person name="Slot J.C."/>
            <person name="Stielow J.B."/>
            <person name="Sun H."/>
            <person name="Kurtzman C.P."/>
            <person name="Blackwell M."/>
            <person name="Grigoriev I.V."/>
            <person name="Jeffries T.W."/>
        </authorList>
    </citation>
    <scope>NUCLEOTIDE SEQUENCE [LARGE SCALE GENOMIC DNA]</scope>
    <source>
        <strain evidence="3 4">NRRL Y-11557</strain>
    </source>
</reference>
<dbReference type="PANTHER" id="PTHR47966">
    <property type="entry name" value="BETA-SITE APP-CLEAVING ENZYME, ISOFORM A-RELATED"/>
    <property type="match status" value="1"/>
</dbReference>
<dbReference type="InterPro" id="IPR001461">
    <property type="entry name" value="Aspartic_peptidase_A1"/>
</dbReference>
<dbReference type="PROSITE" id="PS51767">
    <property type="entry name" value="PEPTIDASE_A1"/>
    <property type="match status" value="1"/>
</dbReference>
<dbReference type="CDD" id="cd05471">
    <property type="entry name" value="pepsin_like"/>
    <property type="match status" value="1"/>
</dbReference>
<dbReference type="Pfam" id="PF00026">
    <property type="entry name" value="Asp"/>
    <property type="match status" value="1"/>
</dbReference>
<dbReference type="InterPro" id="IPR021109">
    <property type="entry name" value="Peptidase_aspartic_dom_sf"/>
</dbReference>
<dbReference type="AlphaFoldDB" id="A0A1E3PXY6"/>
<accession>A0A1E3PXY6</accession>
<organism evidence="3 4">
    <name type="scientific">Lipomyces starkeyi NRRL Y-11557</name>
    <dbReference type="NCBI Taxonomy" id="675824"/>
    <lineage>
        <taxon>Eukaryota</taxon>
        <taxon>Fungi</taxon>
        <taxon>Dikarya</taxon>
        <taxon>Ascomycota</taxon>
        <taxon>Saccharomycotina</taxon>
        <taxon>Lipomycetes</taxon>
        <taxon>Lipomycetales</taxon>
        <taxon>Lipomycetaceae</taxon>
        <taxon>Lipomyces</taxon>
    </lineage>
</organism>
<evidence type="ECO:0000256" key="1">
    <source>
        <dbReference type="ARBA" id="ARBA00007447"/>
    </source>
</evidence>
<dbReference type="GO" id="GO:0004190">
    <property type="term" value="F:aspartic-type endopeptidase activity"/>
    <property type="evidence" value="ECO:0007669"/>
    <property type="project" value="InterPro"/>
</dbReference>
<dbReference type="InterPro" id="IPR033121">
    <property type="entry name" value="PEPTIDASE_A1"/>
</dbReference>
<protein>
    <recommendedName>
        <fullName evidence="2">Peptidase A1 domain-containing protein</fullName>
    </recommendedName>
</protein>
<comment type="similarity">
    <text evidence="1">Belongs to the peptidase A1 family.</text>
</comment>
<dbReference type="Proteomes" id="UP000094385">
    <property type="component" value="Unassembled WGS sequence"/>
</dbReference>
<dbReference type="PRINTS" id="PR00792">
    <property type="entry name" value="PEPSIN"/>
</dbReference>
<sequence length="384" mass="42619">MALAVLAQLAFSFAYVPFYGNNATGLGVVATVPIHRRGGRVYNPEWISNMSRFNDVLKSSLKRYSRSKRELHGNQVVRKAIAMSEKLAAIGEDGSWYANVELGNPGQKVEFDIDMTSSDFWVESTTSVRGTRFEATNSQSYVSKDRLVFENCVESLDSLVFGDKKFNVEFAHCNPPRASLRTLDPSGSIMGLAHSSLSQTSLPHFFQNAKETGKLAESVFAIEFNNNFSGVLSFGGLARYHDELLFAPVKCTGFWQVLFKTVLVNGNLIQSNILGTIDVTSPFVLAPAEDVRMIYNAISGSEPLGNGFWSYPCSEDPKIHLEYAGWWFPFKDSSLGKVKEYSDYCVGPLVEADLEGRWVIGEPFLRNVVTVFDFGRNSVGIRSL</sequence>
<dbReference type="STRING" id="675824.A0A1E3PXY6"/>
<evidence type="ECO:0000259" key="2">
    <source>
        <dbReference type="PROSITE" id="PS51767"/>
    </source>
</evidence>
<evidence type="ECO:0000313" key="3">
    <source>
        <dbReference type="EMBL" id="ODQ70266.1"/>
    </source>
</evidence>
<gene>
    <name evidence="3" type="ORF">LIPSTDRAFT_107404</name>
</gene>
<dbReference type="SUPFAM" id="SSF50630">
    <property type="entry name" value="Acid proteases"/>
    <property type="match status" value="1"/>
</dbReference>
<dbReference type="EMBL" id="KV454301">
    <property type="protein sequence ID" value="ODQ70266.1"/>
    <property type="molecule type" value="Genomic_DNA"/>
</dbReference>
<evidence type="ECO:0000313" key="4">
    <source>
        <dbReference type="Proteomes" id="UP000094385"/>
    </source>
</evidence>
<dbReference type="PANTHER" id="PTHR47966:SF51">
    <property type="entry name" value="BETA-SITE APP-CLEAVING ENZYME, ISOFORM A-RELATED"/>
    <property type="match status" value="1"/>
</dbReference>
<keyword evidence="4" id="KW-1185">Reference proteome</keyword>
<name>A0A1E3PXY6_LIPST</name>
<feature type="domain" description="Peptidase A1" evidence="2">
    <location>
        <begin position="96"/>
        <end position="382"/>
    </location>
</feature>
<dbReference type="OrthoDB" id="15189at2759"/>
<proteinExistence type="inferred from homology"/>
<dbReference type="Gene3D" id="2.40.70.10">
    <property type="entry name" value="Acid Proteases"/>
    <property type="match status" value="2"/>
</dbReference>